<sequence length="242" mass="25230">MSKALYRLGRVAARRPWTVIGAWILVSMLVVGASGAFGRDLEDKFEVPGLDSQNAIDLLSAAESDRAGLTAQVVVTPIDNTATFFDSAEARTQLADVQAMVAALPNVIGISDPAGALAAGNELAVASGGISPDGRIALIRVQYPVIDDLSADDLENFKEFGVQAREGSSLQVELSGELFFSFEEPQTGVGEMVGLGAAVIILLLAFGSLIAMGLPIGMALFGLALGVSSMSLVTYLIDIPSW</sequence>
<dbReference type="GO" id="GO:0016020">
    <property type="term" value="C:membrane"/>
    <property type="evidence" value="ECO:0007669"/>
    <property type="project" value="UniProtKB-SubCell"/>
</dbReference>
<keyword evidence="3 5" id="KW-1133">Transmembrane helix</keyword>
<evidence type="ECO:0000256" key="5">
    <source>
        <dbReference type="SAM" id="Phobius"/>
    </source>
</evidence>
<evidence type="ECO:0000256" key="4">
    <source>
        <dbReference type="ARBA" id="ARBA00023136"/>
    </source>
</evidence>
<dbReference type="SUPFAM" id="SSF82866">
    <property type="entry name" value="Multidrug efflux transporter AcrB transmembrane domain"/>
    <property type="match status" value="1"/>
</dbReference>
<feature type="non-terminal residue" evidence="7">
    <location>
        <position position="242"/>
    </location>
</feature>
<feature type="transmembrane region" description="Helical" evidence="5">
    <location>
        <begin position="20"/>
        <end position="38"/>
    </location>
</feature>
<dbReference type="InterPro" id="IPR004869">
    <property type="entry name" value="MMPL_dom"/>
</dbReference>
<evidence type="ECO:0000259" key="6">
    <source>
        <dbReference type="Pfam" id="PF03176"/>
    </source>
</evidence>
<comment type="subcellular location">
    <subcellularLocation>
        <location evidence="1">Membrane</location>
        <topology evidence="1">Multi-pass membrane protein</topology>
    </subcellularLocation>
</comment>
<evidence type="ECO:0000313" key="7">
    <source>
        <dbReference type="EMBL" id="VAW04585.1"/>
    </source>
</evidence>
<evidence type="ECO:0000256" key="1">
    <source>
        <dbReference type="ARBA" id="ARBA00004141"/>
    </source>
</evidence>
<dbReference type="Pfam" id="PF03176">
    <property type="entry name" value="MMPL"/>
    <property type="match status" value="1"/>
</dbReference>
<name>A0A3B0SF45_9ZZZZ</name>
<dbReference type="EMBL" id="UOEK01000292">
    <property type="protein sequence ID" value="VAW04585.1"/>
    <property type="molecule type" value="Genomic_DNA"/>
</dbReference>
<evidence type="ECO:0000256" key="3">
    <source>
        <dbReference type="ARBA" id="ARBA00022989"/>
    </source>
</evidence>
<proteinExistence type="predicted"/>
<feature type="domain" description="Membrane transport protein MMPL" evidence="6">
    <location>
        <begin position="50"/>
        <end position="235"/>
    </location>
</feature>
<keyword evidence="4 5" id="KW-0472">Membrane</keyword>
<accession>A0A3B0SF45</accession>
<protein>
    <submittedName>
        <fullName evidence="7">Integral membrane protein</fullName>
    </submittedName>
</protein>
<organism evidence="7">
    <name type="scientific">hydrothermal vent metagenome</name>
    <dbReference type="NCBI Taxonomy" id="652676"/>
    <lineage>
        <taxon>unclassified sequences</taxon>
        <taxon>metagenomes</taxon>
        <taxon>ecological metagenomes</taxon>
    </lineage>
</organism>
<dbReference type="AlphaFoldDB" id="A0A3B0SF45"/>
<feature type="transmembrane region" description="Helical" evidence="5">
    <location>
        <begin position="192"/>
        <end position="212"/>
    </location>
</feature>
<keyword evidence="2 5" id="KW-0812">Transmembrane</keyword>
<feature type="transmembrane region" description="Helical" evidence="5">
    <location>
        <begin position="218"/>
        <end position="237"/>
    </location>
</feature>
<evidence type="ECO:0000256" key="2">
    <source>
        <dbReference type="ARBA" id="ARBA00022692"/>
    </source>
</evidence>
<gene>
    <name evidence="7" type="ORF">MNBD_ACTINO02-269</name>
</gene>
<reference evidence="7" key="1">
    <citation type="submission" date="2018-06" db="EMBL/GenBank/DDBJ databases">
        <authorList>
            <person name="Zhirakovskaya E."/>
        </authorList>
    </citation>
    <scope>NUCLEOTIDE SEQUENCE</scope>
</reference>